<evidence type="ECO:0000256" key="7">
    <source>
        <dbReference type="ARBA" id="ARBA00031069"/>
    </source>
</evidence>
<dbReference type="InterPro" id="IPR011990">
    <property type="entry name" value="TPR-like_helical_dom_sf"/>
</dbReference>
<evidence type="ECO:0000313" key="11">
    <source>
        <dbReference type="EMBL" id="KAK4466729.1"/>
    </source>
</evidence>
<dbReference type="EMBL" id="MU864930">
    <property type="protein sequence ID" value="KAK4466729.1"/>
    <property type="molecule type" value="Genomic_DNA"/>
</dbReference>
<feature type="chain" id="PRO_5043575140" description="Anaphase-promoting complex subunit 5" evidence="9">
    <location>
        <begin position="23"/>
        <end position="792"/>
    </location>
</feature>
<accession>A0AAV9I0P7</accession>
<keyword evidence="6" id="KW-0131">Cell cycle</keyword>
<evidence type="ECO:0000259" key="10">
    <source>
        <dbReference type="Pfam" id="PF12862"/>
    </source>
</evidence>
<dbReference type="Proteomes" id="UP001321749">
    <property type="component" value="Unassembled WGS sequence"/>
</dbReference>
<sequence length="792" mass="89741">MSRYLTPAKIGLLSLIELYVEGAVPNDAICPIIDFLASHLLDCDLQNAPDVNPAQRWKKAESSISLVVSIRDFEKLLVAWPAADKIPGSRLWDRFLEKLWGIDSLDGLHGFFDWLPNLLVKTKEELRRMAELGEAPPGPEQGIMFLLGRNSPFGAFIRKAHLEFTRMQFCHAVELWKMLVRYRQPTAAYWRRRHPQHGRLSFDSVLEAGGHEWGINKTMELAVGAYGNMLLAGDHEKALPVSTDDVEGLLEWQIEQIQKYGNRIPPEIRERFQRLLKDSYLVPSLSHYLSFSDAWRAGDFPTSFDYLHRYFDYTMQNRDRTFYQYALMNLAIIQSDFGCHKEAVATMLETVATARENRDMTCLNFALNWFFHFGRSHPKLVRELENNSMLGSGKESLAFLRAKAKETGMWILWSSSLLSEAKLNMAYGESVSAALEHMVRSSQLIVERNMKTMMGAQLSMVISLWDRLGLAALSTMACEVFLRCHSSSSVFDDELRITCRLAGLLAGRGKYQDAFQKLEDMNANSLRSAKPNQYWHLYRGLLKLRRDLHRNNLDAAEAMLAQLLQTGPEDLEPDLVYVIDSLHVEALIRRQDFEAAFMKIDQLMADLRETNRDVALRVRLLLTKAHLFDSIGRPEKGFSIAMRAASMSWRARLIPLLWQAVGAVSNILNSLGEFQAAEDILVCVLPRVLEADVAYTSGTMYSLLADARMGRAGKASGAGDVKKRNELLLRAHEALESAVRHFAALEDVQKHGEMLAKMATIMRALGDRGLAEDYAARYVAMKREAEGVPLSR</sequence>
<dbReference type="Pfam" id="PF12862">
    <property type="entry name" value="ANAPC5"/>
    <property type="match status" value="1"/>
</dbReference>
<proteinExistence type="inferred from homology"/>
<organism evidence="11 12">
    <name type="scientific">Cladorrhinum samala</name>
    <dbReference type="NCBI Taxonomy" id="585594"/>
    <lineage>
        <taxon>Eukaryota</taxon>
        <taxon>Fungi</taxon>
        <taxon>Dikarya</taxon>
        <taxon>Ascomycota</taxon>
        <taxon>Pezizomycotina</taxon>
        <taxon>Sordariomycetes</taxon>
        <taxon>Sordariomycetidae</taxon>
        <taxon>Sordariales</taxon>
        <taxon>Podosporaceae</taxon>
        <taxon>Cladorrhinum</taxon>
    </lineage>
</organism>
<evidence type="ECO:0000256" key="4">
    <source>
        <dbReference type="ARBA" id="ARBA00022776"/>
    </source>
</evidence>
<dbReference type="InterPro" id="IPR026000">
    <property type="entry name" value="Apc5_dom"/>
</dbReference>
<keyword evidence="9" id="KW-0732">Signal</keyword>
<keyword evidence="4" id="KW-0498">Mitosis</keyword>
<comment type="function">
    <text evidence="8">Component of the anaphase promoting complex/cyclosome (APC/C), a cell cycle-regulated E3 ubiquitin ligase that controls progression through mitosis and the G1 phase of the cell cycle. The APC/C complex acts by mediating ubiquitination and subsequent degradation of target proteins: it mainly mediates the formation of 'Lys-11'-linked polyubiquitin chains and, to a lower extent, the formation of 'Lys-48'- and 'Lys-63'-linked polyubiquitin chains. The APC/C complex catalyzes assembly of branched 'Lys-11'-/'Lys-48'-linked branched ubiquitin chains on target proteins.</text>
</comment>
<keyword evidence="12" id="KW-1185">Reference proteome</keyword>
<evidence type="ECO:0000256" key="6">
    <source>
        <dbReference type="ARBA" id="ARBA00023306"/>
    </source>
</evidence>
<dbReference type="GO" id="GO:0051301">
    <property type="term" value="P:cell division"/>
    <property type="evidence" value="ECO:0007669"/>
    <property type="project" value="UniProtKB-KW"/>
</dbReference>
<reference evidence="11" key="2">
    <citation type="submission" date="2023-06" db="EMBL/GenBank/DDBJ databases">
        <authorList>
            <consortium name="Lawrence Berkeley National Laboratory"/>
            <person name="Mondo S.J."/>
            <person name="Hensen N."/>
            <person name="Bonometti L."/>
            <person name="Westerberg I."/>
            <person name="Brannstrom I.O."/>
            <person name="Guillou S."/>
            <person name="Cros-Aarteil S."/>
            <person name="Calhoun S."/>
            <person name="Haridas S."/>
            <person name="Kuo A."/>
            <person name="Pangilinan J."/>
            <person name="Riley R."/>
            <person name="Labutti K."/>
            <person name="Andreopoulos B."/>
            <person name="Lipzen A."/>
            <person name="Chen C."/>
            <person name="Yanf M."/>
            <person name="Daum C."/>
            <person name="Ng V."/>
            <person name="Clum A."/>
            <person name="Steindorff A."/>
            <person name="Ohm R."/>
            <person name="Martin F."/>
            <person name="Silar P."/>
            <person name="Natvig D."/>
            <person name="Lalanne C."/>
            <person name="Gautier V."/>
            <person name="Ament-Velasquez S.L."/>
            <person name="Kruys A."/>
            <person name="Hutchinson M.I."/>
            <person name="Powell A.J."/>
            <person name="Barry K."/>
            <person name="Miller A.N."/>
            <person name="Grigoriev I.V."/>
            <person name="Debuchy R."/>
            <person name="Gladieux P."/>
            <person name="Thoren M.H."/>
            <person name="Johannesson H."/>
        </authorList>
    </citation>
    <scope>NUCLEOTIDE SEQUENCE</scope>
    <source>
        <strain evidence="11">PSN324</strain>
    </source>
</reference>
<dbReference type="GO" id="GO:0031145">
    <property type="term" value="P:anaphase-promoting complex-dependent catabolic process"/>
    <property type="evidence" value="ECO:0007669"/>
    <property type="project" value="TreeGrafter"/>
</dbReference>
<dbReference type="GO" id="GO:0005680">
    <property type="term" value="C:anaphase-promoting complex"/>
    <property type="evidence" value="ECO:0007669"/>
    <property type="project" value="InterPro"/>
</dbReference>
<evidence type="ECO:0000256" key="5">
    <source>
        <dbReference type="ARBA" id="ARBA00022786"/>
    </source>
</evidence>
<name>A0AAV9I0P7_9PEZI</name>
<dbReference type="Gene3D" id="1.25.40.10">
    <property type="entry name" value="Tetratricopeptide repeat domain"/>
    <property type="match status" value="1"/>
</dbReference>
<comment type="similarity">
    <text evidence="1">Belongs to the APC5 family.</text>
</comment>
<evidence type="ECO:0000256" key="3">
    <source>
        <dbReference type="ARBA" id="ARBA00022618"/>
    </source>
</evidence>
<dbReference type="AlphaFoldDB" id="A0AAV9I0P7"/>
<comment type="caution">
    <text evidence="11">The sequence shown here is derived from an EMBL/GenBank/DDBJ whole genome shotgun (WGS) entry which is preliminary data.</text>
</comment>
<reference evidence="11" key="1">
    <citation type="journal article" date="2023" name="Mol. Phylogenet. Evol.">
        <title>Genome-scale phylogeny and comparative genomics of the fungal order Sordariales.</title>
        <authorList>
            <person name="Hensen N."/>
            <person name="Bonometti L."/>
            <person name="Westerberg I."/>
            <person name="Brannstrom I.O."/>
            <person name="Guillou S."/>
            <person name="Cros-Aarteil S."/>
            <person name="Calhoun S."/>
            <person name="Haridas S."/>
            <person name="Kuo A."/>
            <person name="Mondo S."/>
            <person name="Pangilinan J."/>
            <person name="Riley R."/>
            <person name="LaButti K."/>
            <person name="Andreopoulos B."/>
            <person name="Lipzen A."/>
            <person name="Chen C."/>
            <person name="Yan M."/>
            <person name="Daum C."/>
            <person name="Ng V."/>
            <person name="Clum A."/>
            <person name="Steindorff A."/>
            <person name="Ohm R.A."/>
            <person name="Martin F."/>
            <person name="Silar P."/>
            <person name="Natvig D.O."/>
            <person name="Lalanne C."/>
            <person name="Gautier V."/>
            <person name="Ament-Velasquez S.L."/>
            <person name="Kruys A."/>
            <person name="Hutchinson M.I."/>
            <person name="Powell A.J."/>
            <person name="Barry K."/>
            <person name="Miller A.N."/>
            <person name="Grigoriev I.V."/>
            <person name="Debuchy R."/>
            <person name="Gladieux P."/>
            <person name="Hiltunen Thoren M."/>
            <person name="Johannesson H."/>
        </authorList>
    </citation>
    <scope>NUCLEOTIDE SEQUENCE</scope>
    <source>
        <strain evidence="11">PSN324</strain>
    </source>
</reference>
<feature type="signal peptide" evidence="9">
    <location>
        <begin position="1"/>
        <end position="22"/>
    </location>
</feature>
<gene>
    <name evidence="11" type="ORF">QBC42DRAFT_335511</name>
</gene>
<evidence type="ECO:0000256" key="1">
    <source>
        <dbReference type="ARBA" id="ARBA00007450"/>
    </source>
</evidence>
<dbReference type="GO" id="GO:0045842">
    <property type="term" value="P:positive regulation of mitotic metaphase/anaphase transition"/>
    <property type="evidence" value="ECO:0007669"/>
    <property type="project" value="TreeGrafter"/>
</dbReference>
<protein>
    <recommendedName>
        <fullName evidence="2">Anaphase-promoting complex subunit 5</fullName>
    </recommendedName>
    <alternativeName>
        <fullName evidence="7">Cyclosome subunit 5</fullName>
    </alternativeName>
</protein>
<keyword evidence="3" id="KW-0132">Cell division</keyword>
<evidence type="ECO:0000256" key="2">
    <source>
        <dbReference type="ARBA" id="ARBA00016066"/>
    </source>
</evidence>
<dbReference type="PANTHER" id="PTHR12830">
    <property type="entry name" value="ANAPHASE-PROMOTING COMPLEX SUBUNIT 5"/>
    <property type="match status" value="1"/>
</dbReference>
<keyword evidence="5" id="KW-0833">Ubl conjugation pathway</keyword>
<evidence type="ECO:0000256" key="9">
    <source>
        <dbReference type="SAM" id="SignalP"/>
    </source>
</evidence>
<dbReference type="GO" id="GO:0070979">
    <property type="term" value="P:protein K11-linked ubiquitination"/>
    <property type="evidence" value="ECO:0007669"/>
    <property type="project" value="TreeGrafter"/>
</dbReference>
<dbReference type="InterPro" id="IPR037679">
    <property type="entry name" value="Apc5"/>
</dbReference>
<dbReference type="PANTHER" id="PTHR12830:SF9">
    <property type="entry name" value="ANAPHASE-PROMOTING COMPLEX SUBUNIT 5"/>
    <property type="match status" value="1"/>
</dbReference>
<evidence type="ECO:0000256" key="8">
    <source>
        <dbReference type="ARBA" id="ARBA00045696"/>
    </source>
</evidence>
<evidence type="ECO:0000313" key="12">
    <source>
        <dbReference type="Proteomes" id="UP001321749"/>
    </source>
</evidence>
<feature type="domain" description="Anaphase-promoting complex subunit 5" evidence="10">
    <location>
        <begin position="287"/>
        <end position="376"/>
    </location>
</feature>